<proteinExistence type="predicted"/>
<evidence type="ECO:0000313" key="2">
    <source>
        <dbReference type="EMBL" id="PNH08653.1"/>
    </source>
</evidence>
<gene>
    <name evidence="2" type="ORF">TSOC_004766</name>
</gene>
<dbReference type="InterPro" id="IPR036770">
    <property type="entry name" value="Ankyrin_rpt-contain_sf"/>
</dbReference>
<keyword evidence="3" id="KW-1185">Reference proteome</keyword>
<keyword evidence="1" id="KW-1133">Transmembrane helix</keyword>
<evidence type="ECO:0008006" key="4">
    <source>
        <dbReference type="Google" id="ProtNLM"/>
    </source>
</evidence>
<protein>
    <recommendedName>
        <fullName evidence="4">Ankyrin repeat domain-containing protein</fullName>
    </recommendedName>
</protein>
<organism evidence="2 3">
    <name type="scientific">Tetrabaena socialis</name>
    <dbReference type="NCBI Taxonomy" id="47790"/>
    <lineage>
        <taxon>Eukaryota</taxon>
        <taxon>Viridiplantae</taxon>
        <taxon>Chlorophyta</taxon>
        <taxon>core chlorophytes</taxon>
        <taxon>Chlorophyceae</taxon>
        <taxon>CS clade</taxon>
        <taxon>Chlamydomonadales</taxon>
        <taxon>Tetrabaenaceae</taxon>
        <taxon>Tetrabaena</taxon>
    </lineage>
</organism>
<sequence>MSRRIVEYGEQALAATLYHRPGLMLLPGVQAAAAPGGGGGRGGGGVWPALLCWAAVQVAAQGGCPPHEQATQLVRLGMEEHDAALLRAVLGCTALRPYLCDNVWLAQTLRYAAIARDPGEGVLRALLGAGVGAAPEHQAARDEALRWAVTVEKVGAARLLLAAGADAGDLLEYAVEGSWDDQLRLLADLGVRFAAHDNGSLLRRAARWSRPAAVSELLRRDVWEREQVRAALRVAKAHHRAEVAELLQDALTALTTVAAHAGHCGMEPGPAAAAAPLGGGATGQPELREGALRATDGALGGGKGARAAPPGAESKGLPALRAMLVAGLVLGVVARGGLLCWRVKRNMSRPRPAPHRS</sequence>
<accession>A0A2J8A856</accession>
<dbReference type="EMBL" id="PGGS01000120">
    <property type="protein sequence ID" value="PNH08653.1"/>
    <property type="molecule type" value="Genomic_DNA"/>
</dbReference>
<dbReference type="SUPFAM" id="SSF48403">
    <property type="entry name" value="Ankyrin repeat"/>
    <property type="match status" value="1"/>
</dbReference>
<dbReference type="AlphaFoldDB" id="A0A2J8A856"/>
<feature type="transmembrane region" description="Helical" evidence="1">
    <location>
        <begin position="319"/>
        <end position="341"/>
    </location>
</feature>
<keyword evidence="1" id="KW-0812">Transmembrane</keyword>
<reference evidence="2 3" key="1">
    <citation type="journal article" date="2017" name="Mol. Biol. Evol.">
        <title>The 4-celled Tetrabaena socialis nuclear genome reveals the essential components for genetic control of cell number at the origin of multicellularity in the volvocine lineage.</title>
        <authorList>
            <person name="Featherston J."/>
            <person name="Arakaki Y."/>
            <person name="Hanschen E.R."/>
            <person name="Ferris P.J."/>
            <person name="Michod R.E."/>
            <person name="Olson B.J.S.C."/>
            <person name="Nozaki H."/>
            <person name="Durand P.M."/>
        </authorList>
    </citation>
    <scope>NUCLEOTIDE SEQUENCE [LARGE SCALE GENOMIC DNA]</scope>
    <source>
        <strain evidence="2 3">NIES-571</strain>
    </source>
</reference>
<comment type="caution">
    <text evidence="2">The sequence shown here is derived from an EMBL/GenBank/DDBJ whole genome shotgun (WGS) entry which is preliminary data.</text>
</comment>
<evidence type="ECO:0000256" key="1">
    <source>
        <dbReference type="SAM" id="Phobius"/>
    </source>
</evidence>
<dbReference type="Gene3D" id="1.25.40.20">
    <property type="entry name" value="Ankyrin repeat-containing domain"/>
    <property type="match status" value="1"/>
</dbReference>
<evidence type="ECO:0000313" key="3">
    <source>
        <dbReference type="Proteomes" id="UP000236333"/>
    </source>
</evidence>
<dbReference type="Proteomes" id="UP000236333">
    <property type="component" value="Unassembled WGS sequence"/>
</dbReference>
<name>A0A2J8A856_9CHLO</name>
<keyword evidence="1" id="KW-0472">Membrane</keyword>